<dbReference type="InterPro" id="IPR009057">
    <property type="entry name" value="Homeodomain-like_sf"/>
</dbReference>
<dbReference type="SUPFAM" id="SSF46689">
    <property type="entry name" value="Homeodomain-like"/>
    <property type="match status" value="2"/>
</dbReference>
<feature type="domain" description="HTH araC/xylS-type" evidence="4">
    <location>
        <begin position="177"/>
        <end position="275"/>
    </location>
</feature>
<dbReference type="PANTHER" id="PTHR46796:SF13">
    <property type="entry name" value="HTH-TYPE TRANSCRIPTIONAL ACTIVATOR RHAS"/>
    <property type="match status" value="1"/>
</dbReference>
<protein>
    <submittedName>
        <fullName evidence="5">Helix-turn-helix transcriptional regulator</fullName>
    </submittedName>
</protein>
<dbReference type="EMBL" id="JADIKM010000004">
    <property type="protein sequence ID" value="MFK2905150.1"/>
    <property type="molecule type" value="Genomic_DNA"/>
</dbReference>
<organism evidence="5 6">
    <name type="scientific">Dyella ginsengisoli</name>
    <dbReference type="NCBI Taxonomy" id="363848"/>
    <lineage>
        <taxon>Bacteria</taxon>
        <taxon>Pseudomonadati</taxon>
        <taxon>Pseudomonadota</taxon>
        <taxon>Gammaproteobacteria</taxon>
        <taxon>Lysobacterales</taxon>
        <taxon>Rhodanobacteraceae</taxon>
        <taxon>Dyella</taxon>
    </lineage>
</organism>
<keyword evidence="6" id="KW-1185">Reference proteome</keyword>
<dbReference type="PROSITE" id="PS00041">
    <property type="entry name" value="HTH_ARAC_FAMILY_1"/>
    <property type="match status" value="1"/>
</dbReference>
<sequence length="279" mass="30827">MRSVRPLSIFPQGHFLGRTETRWSAGGFALARMVPTVPEHEVHEHTHAEAHFVVLLRGEYLSSAEGAPALAREPLVVYNPPGTLHRDRFRGDSAGGEFMTVTLGMDTLRDYAQAVALPDRPRAFAAHEGLAWRRLAGLATTKSDSEGLLTESLCAELLDAASEPLRDRREHLPPWLWRVRECLHDDCGSELSLGELAAVAGVHAVHLTRSFRRHFGCTPGDYLRRCRLAKAAALLTTSREALVDVAARCGYFDQAHFARSFQAAFGRTPRAYRHAVADA</sequence>
<keyword evidence="2" id="KW-0238">DNA-binding</keyword>
<keyword evidence="1" id="KW-0805">Transcription regulation</keyword>
<dbReference type="InterPro" id="IPR050204">
    <property type="entry name" value="AraC_XylS_family_regulators"/>
</dbReference>
<keyword evidence="3" id="KW-0804">Transcription</keyword>
<evidence type="ECO:0000259" key="4">
    <source>
        <dbReference type="PROSITE" id="PS01124"/>
    </source>
</evidence>
<dbReference type="Gene3D" id="1.10.10.60">
    <property type="entry name" value="Homeodomain-like"/>
    <property type="match status" value="2"/>
</dbReference>
<accession>A0ABW8JZM3</accession>
<evidence type="ECO:0000256" key="3">
    <source>
        <dbReference type="ARBA" id="ARBA00023163"/>
    </source>
</evidence>
<dbReference type="PRINTS" id="PR00032">
    <property type="entry name" value="HTHARAC"/>
</dbReference>
<name>A0ABW8JZM3_9GAMM</name>
<evidence type="ECO:0000256" key="1">
    <source>
        <dbReference type="ARBA" id="ARBA00023015"/>
    </source>
</evidence>
<comment type="caution">
    <text evidence="5">The sequence shown here is derived from an EMBL/GenBank/DDBJ whole genome shotgun (WGS) entry which is preliminary data.</text>
</comment>
<evidence type="ECO:0000313" key="5">
    <source>
        <dbReference type="EMBL" id="MFK2905150.1"/>
    </source>
</evidence>
<dbReference type="Pfam" id="PF12833">
    <property type="entry name" value="HTH_18"/>
    <property type="match status" value="1"/>
</dbReference>
<evidence type="ECO:0000256" key="2">
    <source>
        <dbReference type="ARBA" id="ARBA00023125"/>
    </source>
</evidence>
<gene>
    <name evidence="5" type="ORF">ISP17_14395</name>
</gene>
<dbReference type="InterPro" id="IPR018060">
    <property type="entry name" value="HTH_AraC"/>
</dbReference>
<reference evidence="5 6" key="1">
    <citation type="submission" date="2020-10" db="EMBL/GenBank/DDBJ databases">
        <title>Phylogeny of dyella-like bacteria.</title>
        <authorList>
            <person name="Fu J."/>
        </authorList>
    </citation>
    <scope>NUCLEOTIDE SEQUENCE [LARGE SCALE GENOMIC DNA]</scope>
    <source>
        <strain evidence="5 6">Gsoil3046</strain>
    </source>
</reference>
<dbReference type="PANTHER" id="PTHR46796">
    <property type="entry name" value="HTH-TYPE TRANSCRIPTIONAL ACTIVATOR RHAS-RELATED"/>
    <property type="match status" value="1"/>
</dbReference>
<dbReference type="InterPro" id="IPR018062">
    <property type="entry name" value="HTH_AraC-typ_CS"/>
</dbReference>
<dbReference type="Proteomes" id="UP001620460">
    <property type="component" value="Unassembled WGS sequence"/>
</dbReference>
<dbReference type="SMART" id="SM00342">
    <property type="entry name" value="HTH_ARAC"/>
    <property type="match status" value="1"/>
</dbReference>
<dbReference type="InterPro" id="IPR020449">
    <property type="entry name" value="Tscrpt_reg_AraC-type_HTH"/>
</dbReference>
<dbReference type="RefSeq" id="WP_404634380.1">
    <property type="nucleotide sequence ID" value="NZ_JADIKM010000004.1"/>
</dbReference>
<proteinExistence type="predicted"/>
<evidence type="ECO:0000313" key="6">
    <source>
        <dbReference type="Proteomes" id="UP001620460"/>
    </source>
</evidence>
<dbReference type="PROSITE" id="PS01124">
    <property type="entry name" value="HTH_ARAC_FAMILY_2"/>
    <property type="match status" value="1"/>
</dbReference>